<dbReference type="AlphaFoldDB" id="A0A934W5X3"/>
<dbReference type="InterPro" id="IPR007055">
    <property type="entry name" value="BON_dom"/>
</dbReference>
<evidence type="ECO:0000259" key="3">
    <source>
        <dbReference type="PROSITE" id="PS50914"/>
    </source>
</evidence>
<keyword evidence="1 2" id="KW-0129">CBS domain</keyword>
<feature type="domain" description="BON" evidence="3">
    <location>
        <begin position="156"/>
        <end position="224"/>
    </location>
</feature>
<feature type="domain" description="CBS" evidence="4">
    <location>
        <begin position="7"/>
        <end position="67"/>
    </location>
</feature>
<dbReference type="InterPro" id="IPR017080">
    <property type="entry name" value="UCP036990_CBS_BON"/>
</dbReference>
<dbReference type="InterPro" id="IPR000644">
    <property type="entry name" value="CBS_dom"/>
</dbReference>
<dbReference type="PROSITE" id="PS51371">
    <property type="entry name" value="CBS"/>
    <property type="match status" value="2"/>
</dbReference>
<proteinExistence type="predicted"/>
<dbReference type="Pfam" id="PF00571">
    <property type="entry name" value="CBS"/>
    <property type="match status" value="2"/>
</dbReference>
<dbReference type="Proteomes" id="UP000622890">
    <property type="component" value="Unassembled WGS sequence"/>
</dbReference>
<dbReference type="RefSeq" id="WP_200590411.1">
    <property type="nucleotide sequence ID" value="NZ_JAEPBG010000001.1"/>
</dbReference>
<evidence type="ECO:0000313" key="5">
    <source>
        <dbReference type="EMBL" id="MBK4733678.1"/>
    </source>
</evidence>
<dbReference type="CDD" id="cd04586">
    <property type="entry name" value="CBS_pair_BON_assoc"/>
    <property type="match status" value="1"/>
</dbReference>
<evidence type="ECO:0000313" key="6">
    <source>
        <dbReference type="Proteomes" id="UP000622890"/>
    </source>
</evidence>
<dbReference type="PANTHER" id="PTHR43080:SF26">
    <property type="entry name" value="REGULATORY PROTEIN"/>
    <property type="match status" value="1"/>
</dbReference>
<organism evidence="5 6">
    <name type="scientific">Noviherbaspirillum pedocola</name>
    <dbReference type="NCBI Taxonomy" id="2801341"/>
    <lineage>
        <taxon>Bacteria</taxon>
        <taxon>Pseudomonadati</taxon>
        <taxon>Pseudomonadota</taxon>
        <taxon>Betaproteobacteria</taxon>
        <taxon>Burkholderiales</taxon>
        <taxon>Oxalobacteraceae</taxon>
        <taxon>Noviherbaspirillum</taxon>
    </lineage>
</organism>
<evidence type="ECO:0000259" key="4">
    <source>
        <dbReference type="PROSITE" id="PS51371"/>
    </source>
</evidence>
<dbReference type="Gene3D" id="3.10.580.10">
    <property type="entry name" value="CBS-domain"/>
    <property type="match status" value="1"/>
</dbReference>
<name>A0A934W5X3_9BURK</name>
<evidence type="ECO:0000256" key="2">
    <source>
        <dbReference type="PROSITE-ProRule" id="PRU00703"/>
    </source>
</evidence>
<dbReference type="Gene3D" id="3.30.1340.30">
    <property type="match status" value="1"/>
</dbReference>
<dbReference type="PIRSF" id="PIRSF036990">
    <property type="entry name" value="UCP036990_CBS_BON"/>
    <property type="match status" value="1"/>
</dbReference>
<dbReference type="PROSITE" id="PS50914">
    <property type="entry name" value="BON"/>
    <property type="match status" value="1"/>
</dbReference>
<feature type="domain" description="CBS" evidence="4">
    <location>
        <begin position="94"/>
        <end position="150"/>
    </location>
</feature>
<dbReference type="PANTHER" id="PTHR43080">
    <property type="entry name" value="CBS DOMAIN-CONTAINING PROTEIN CBSX3, MITOCHONDRIAL"/>
    <property type="match status" value="1"/>
</dbReference>
<reference evidence="5" key="1">
    <citation type="submission" date="2021-01" db="EMBL/GenBank/DDBJ databases">
        <title>Genome sequence of strain Noviherbaspirillum sp. DKR-6.</title>
        <authorList>
            <person name="Chaudhary D.K."/>
        </authorList>
    </citation>
    <scope>NUCLEOTIDE SEQUENCE</scope>
    <source>
        <strain evidence="5">DKR-6</strain>
    </source>
</reference>
<dbReference type="InterPro" id="IPR046342">
    <property type="entry name" value="CBS_dom_sf"/>
</dbReference>
<dbReference type="InterPro" id="IPR051257">
    <property type="entry name" value="Diverse_CBS-Domain"/>
</dbReference>
<gene>
    <name evidence="5" type="ORF">JJB74_03530</name>
</gene>
<comment type="caution">
    <text evidence="5">The sequence shown here is derived from an EMBL/GenBank/DDBJ whole genome shotgun (WGS) entry which is preliminary data.</text>
</comment>
<protein>
    <submittedName>
        <fullName evidence="5">CBS domain-containing protein</fullName>
    </submittedName>
</protein>
<dbReference type="SMART" id="SM00116">
    <property type="entry name" value="CBS"/>
    <property type="match status" value="2"/>
</dbReference>
<dbReference type="SUPFAM" id="SSF54631">
    <property type="entry name" value="CBS-domain pair"/>
    <property type="match status" value="1"/>
</dbReference>
<sequence>MKAQEVMTRHVITVKADMPLQEAIALLLANGISGVPVVDDAGAPVGMLTEGDLLRRAEIGTGRHRPRWLEFLRGPGLEAREYTHLHGRKVGDVMTEKPVCASPDATLEAVVELMERHRVKRLPVLEDGRVVGIISRANLLRALLLANLSLPAASVCDDEIRERLWRELQSTSWAPCALLNIVVRDGVVHLHGTIFDERERAALKVAAENIPGVKAVRDHLVWCEPMSGMVVQEPESDEEPRRPA</sequence>
<accession>A0A934W5X3</accession>
<dbReference type="Pfam" id="PF04972">
    <property type="entry name" value="BON"/>
    <property type="match status" value="1"/>
</dbReference>
<dbReference type="EMBL" id="JAEPBG010000001">
    <property type="protein sequence ID" value="MBK4733678.1"/>
    <property type="molecule type" value="Genomic_DNA"/>
</dbReference>
<evidence type="ECO:0000256" key="1">
    <source>
        <dbReference type="ARBA" id="ARBA00023122"/>
    </source>
</evidence>
<keyword evidence="6" id="KW-1185">Reference proteome</keyword>